<reference evidence="4" key="2">
    <citation type="submission" date="2025-05" db="UniProtKB">
        <authorList>
            <consortium name="EnsemblMetazoa"/>
        </authorList>
    </citation>
    <scope>IDENTIFICATION</scope>
    <source>
        <strain evidence="4">Foshan</strain>
    </source>
</reference>
<evidence type="ECO:0000256" key="2">
    <source>
        <dbReference type="SAM" id="Phobius"/>
    </source>
</evidence>
<evidence type="ECO:0000259" key="3">
    <source>
        <dbReference type="Pfam" id="PF14780"/>
    </source>
</evidence>
<dbReference type="Proteomes" id="UP000069940">
    <property type="component" value="Unassembled WGS sequence"/>
</dbReference>
<accession>A0ABM1Z896</accession>
<dbReference type="InterPro" id="IPR052835">
    <property type="entry name" value="Nepro"/>
</dbReference>
<evidence type="ECO:0000313" key="5">
    <source>
        <dbReference type="Proteomes" id="UP000069940"/>
    </source>
</evidence>
<reference evidence="5" key="1">
    <citation type="journal article" date="2015" name="Proc. Natl. Acad. Sci. U.S.A.">
        <title>Genome sequence of the Asian Tiger mosquito, Aedes albopictus, reveals insights into its biology, genetics, and evolution.</title>
        <authorList>
            <person name="Chen X.G."/>
            <person name="Jiang X."/>
            <person name="Gu J."/>
            <person name="Xu M."/>
            <person name="Wu Y."/>
            <person name="Deng Y."/>
            <person name="Zhang C."/>
            <person name="Bonizzoni M."/>
            <person name="Dermauw W."/>
            <person name="Vontas J."/>
            <person name="Armbruster P."/>
            <person name="Huang X."/>
            <person name="Yang Y."/>
            <person name="Zhang H."/>
            <person name="He W."/>
            <person name="Peng H."/>
            <person name="Liu Y."/>
            <person name="Wu K."/>
            <person name="Chen J."/>
            <person name="Lirakis M."/>
            <person name="Topalis P."/>
            <person name="Van Leeuwen T."/>
            <person name="Hall A.B."/>
            <person name="Jiang X."/>
            <person name="Thorpe C."/>
            <person name="Mueller R.L."/>
            <person name="Sun C."/>
            <person name="Waterhouse R.M."/>
            <person name="Yan G."/>
            <person name="Tu Z.J."/>
            <person name="Fang X."/>
            <person name="James A.A."/>
        </authorList>
    </citation>
    <scope>NUCLEOTIDE SEQUENCE [LARGE SCALE GENOMIC DNA]</scope>
    <source>
        <strain evidence="5">Foshan</strain>
    </source>
</reference>
<keyword evidence="2" id="KW-1133">Transmembrane helix</keyword>
<feature type="domain" description="Nucleolus and neural progenitor protein-like N-terminal" evidence="3">
    <location>
        <begin position="25"/>
        <end position="210"/>
    </location>
</feature>
<dbReference type="RefSeq" id="XP_019544894.3">
    <property type="nucleotide sequence ID" value="XM_019689349.3"/>
</dbReference>
<proteinExistence type="predicted"/>
<dbReference type="PANTHER" id="PTHR34761:SF1">
    <property type="entry name" value="NUCLEOLUS AND NEURAL PROGENITOR PROTEIN"/>
    <property type="match status" value="1"/>
</dbReference>
<keyword evidence="2" id="KW-0812">Transmembrane</keyword>
<protein>
    <recommendedName>
        <fullName evidence="3">Nucleolus and neural progenitor protein-like N-terminal domain-containing protein</fullName>
    </recommendedName>
</protein>
<evidence type="ECO:0000256" key="1">
    <source>
        <dbReference type="SAM" id="MobiDB-lite"/>
    </source>
</evidence>
<evidence type="ECO:0000313" key="4">
    <source>
        <dbReference type="EnsemblMetazoa" id="AALFPA23_016004.P23327"/>
    </source>
</evidence>
<sequence length="428" mass="49494">MFILILRGKFGCAFRIAVQKTMELWNRRDLVPPVVNTFSCKTKHCKEEIRIFIGAVADAEHYFESQTSFEQAAAYVSRFCVRWGNRFYNMHGFRLLKRLNQSLLRYRAVNVGRVLANLRSLLPDVNYLEKTVQLPTRANLDYLLVRLQGLAKLFCRIVALSKDAARFYVRFMSTGYFFNVCSLFLCLLAEVWYKSREMCRKLVLIYNQLHPFRTLLQNTAEQWPSGIECFYPEDLGTWLGDEFVQEIASVDDSAHKEFHLNTNTDLFLLLSTDNPDLSTAKKIDASIATKLAKPTIQADLSASVPKTLLLRKIQSDEGERIDRPSPTTSKKTPEPAKHRFDPKSIKSKFDVKKFLEEEKAQRRQNRSEALTRDVADNVFNVFASGMARDVNQMGTSDLLRVFREELAELVDKRRLEKGNKSKKNKRFK</sequence>
<feature type="compositionally biased region" description="Basic and acidic residues" evidence="1">
    <location>
        <begin position="331"/>
        <end position="342"/>
    </location>
</feature>
<dbReference type="GeneID" id="109415472"/>
<dbReference type="InterPro" id="IPR027951">
    <property type="entry name" value="Nepro_N"/>
</dbReference>
<dbReference type="PANTHER" id="PTHR34761">
    <property type="entry name" value="NUCLEOLUS AND NEURAL PROGENITOR PROTEIN"/>
    <property type="match status" value="1"/>
</dbReference>
<feature type="transmembrane region" description="Helical" evidence="2">
    <location>
        <begin position="176"/>
        <end position="193"/>
    </location>
</feature>
<dbReference type="Pfam" id="PF14780">
    <property type="entry name" value="NEPRO_N"/>
    <property type="match status" value="1"/>
</dbReference>
<name>A0ABM1Z896_AEDAL</name>
<organism evidence="4 5">
    <name type="scientific">Aedes albopictus</name>
    <name type="common">Asian tiger mosquito</name>
    <name type="synonym">Stegomyia albopicta</name>
    <dbReference type="NCBI Taxonomy" id="7160"/>
    <lineage>
        <taxon>Eukaryota</taxon>
        <taxon>Metazoa</taxon>
        <taxon>Ecdysozoa</taxon>
        <taxon>Arthropoda</taxon>
        <taxon>Hexapoda</taxon>
        <taxon>Insecta</taxon>
        <taxon>Pterygota</taxon>
        <taxon>Neoptera</taxon>
        <taxon>Endopterygota</taxon>
        <taxon>Diptera</taxon>
        <taxon>Nematocera</taxon>
        <taxon>Culicoidea</taxon>
        <taxon>Culicidae</taxon>
        <taxon>Culicinae</taxon>
        <taxon>Aedini</taxon>
        <taxon>Aedes</taxon>
        <taxon>Stegomyia</taxon>
    </lineage>
</organism>
<feature type="region of interest" description="Disordered" evidence="1">
    <location>
        <begin position="315"/>
        <end position="342"/>
    </location>
</feature>
<keyword evidence="2" id="KW-0472">Membrane</keyword>
<dbReference type="EnsemblMetazoa" id="AALFPA23_016004.R23327">
    <property type="protein sequence ID" value="AALFPA23_016004.P23327"/>
    <property type="gene ID" value="AALFPA23_016004"/>
</dbReference>
<keyword evidence="5" id="KW-1185">Reference proteome</keyword>